<evidence type="ECO:0000259" key="5">
    <source>
        <dbReference type="Pfam" id="PF00535"/>
    </source>
</evidence>
<dbReference type="SUPFAM" id="SSF53448">
    <property type="entry name" value="Nucleotide-diphospho-sugar transferases"/>
    <property type="match status" value="1"/>
</dbReference>
<evidence type="ECO:0000256" key="3">
    <source>
        <dbReference type="ARBA" id="ARBA00022679"/>
    </source>
</evidence>
<keyword evidence="2" id="KW-0328">Glycosyltransferase</keyword>
<evidence type="ECO:0000256" key="1">
    <source>
        <dbReference type="ARBA" id="ARBA00006739"/>
    </source>
</evidence>
<feature type="transmembrane region" description="Helical" evidence="4">
    <location>
        <begin position="266"/>
        <end position="283"/>
    </location>
</feature>
<dbReference type="Proteomes" id="UP000664056">
    <property type="component" value="Unassembled WGS sequence"/>
</dbReference>
<dbReference type="EMBL" id="JAFKOQ010000004">
    <property type="protein sequence ID" value="MBN8121711.1"/>
    <property type="molecule type" value="Genomic_DNA"/>
</dbReference>
<keyword evidence="3" id="KW-0808">Transferase</keyword>
<evidence type="ECO:0000256" key="2">
    <source>
        <dbReference type="ARBA" id="ARBA00022676"/>
    </source>
</evidence>
<proteinExistence type="inferred from homology"/>
<feature type="transmembrane region" description="Helical" evidence="4">
    <location>
        <begin position="240"/>
        <end position="259"/>
    </location>
</feature>
<organism evidence="6 7">
    <name type="scientific">Vibrio vulnificus</name>
    <dbReference type="NCBI Taxonomy" id="672"/>
    <lineage>
        <taxon>Bacteria</taxon>
        <taxon>Pseudomonadati</taxon>
        <taxon>Pseudomonadota</taxon>
        <taxon>Gammaproteobacteria</taxon>
        <taxon>Vibrionales</taxon>
        <taxon>Vibrionaceae</taxon>
        <taxon>Vibrio</taxon>
    </lineage>
</organism>
<protein>
    <submittedName>
        <fullName evidence="6">Glycosyltransferase family 2 protein</fullName>
    </submittedName>
</protein>
<dbReference type="Pfam" id="PF00535">
    <property type="entry name" value="Glycos_transf_2"/>
    <property type="match status" value="1"/>
</dbReference>
<dbReference type="Gene3D" id="3.90.550.10">
    <property type="entry name" value="Spore Coat Polysaccharide Biosynthesis Protein SpsA, Chain A"/>
    <property type="match status" value="1"/>
</dbReference>
<dbReference type="PANTHER" id="PTHR43179">
    <property type="entry name" value="RHAMNOSYLTRANSFERASE WBBL"/>
    <property type="match status" value="1"/>
</dbReference>
<dbReference type="PANTHER" id="PTHR43179:SF12">
    <property type="entry name" value="GALACTOFURANOSYLTRANSFERASE GLFT2"/>
    <property type="match status" value="1"/>
</dbReference>
<evidence type="ECO:0000313" key="7">
    <source>
        <dbReference type="Proteomes" id="UP000664056"/>
    </source>
</evidence>
<keyword evidence="4" id="KW-0472">Membrane</keyword>
<evidence type="ECO:0000313" key="6">
    <source>
        <dbReference type="EMBL" id="MBN8121711.1"/>
    </source>
</evidence>
<dbReference type="GO" id="GO:0016757">
    <property type="term" value="F:glycosyltransferase activity"/>
    <property type="evidence" value="ECO:0007669"/>
    <property type="project" value="UniProtKB-KW"/>
</dbReference>
<dbReference type="InterPro" id="IPR029044">
    <property type="entry name" value="Nucleotide-diphossugar_trans"/>
</dbReference>
<dbReference type="AlphaFoldDB" id="A0AAW4HAY6"/>
<evidence type="ECO:0000256" key="4">
    <source>
        <dbReference type="SAM" id="Phobius"/>
    </source>
</evidence>
<feature type="domain" description="Glycosyltransferase 2-like" evidence="5">
    <location>
        <begin position="4"/>
        <end position="172"/>
    </location>
</feature>
<keyword evidence="4" id="KW-1133">Transmembrane helix</keyword>
<name>A0AAW4HAY6_VIBVL</name>
<keyword evidence="4" id="KW-0812">Transmembrane</keyword>
<dbReference type="RefSeq" id="WP_206622653.1">
    <property type="nucleotide sequence ID" value="NZ_JAFKOQ010000004.1"/>
</dbReference>
<sequence>MINIFILNWNSTNDIDGLLNSLTLSNNKVFRVILIHNGTDDWNELVDLSIKYSSEFEIHVVNNGDNLGYAGGNNAGIEYLINNNLDGDILISNPDVKVLPTTLDVIKYELSSSQNVGAIMIRTLDEKGHLMYDKIKLNGLKQVYINTNELKSDTDYVAGSFFIVRRDIIENIGLFEPLFFMYWEEVDLSKRIKDIGYRLISVTGSYVVRKSNPKSRSLNSIYYSTRNAFLMFYRHESITIIHLIKYLISMFFISFVKVFKEFNIKYLLSFILGVKRGIGLVFFNSKKPS</sequence>
<accession>A0AAW4HAY6</accession>
<comment type="similarity">
    <text evidence="1">Belongs to the glycosyltransferase 2 family.</text>
</comment>
<gene>
    <name evidence="6" type="ORF">J0J18_08210</name>
</gene>
<dbReference type="InterPro" id="IPR001173">
    <property type="entry name" value="Glyco_trans_2-like"/>
</dbReference>
<comment type="caution">
    <text evidence="6">The sequence shown here is derived from an EMBL/GenBank/DDBJ whole genome shotgun (WGS) entry which is preliminary data.</text>
</comment>
<reference evidence="6" key="1">
    <citation type="submission" date="2021-03" db="EMBL/GenBank/DDBJ databases">
        <title>Study of the foodborne Vibrio vulnificus isolates from China.</title>
        <authorList>
            <person name="Zheng Z."/>
            <person name="Ye L."/>
        </authorList>
    </citation>
    <scope>NUCLEOTIDE SEQUENCE</scope>
    <source>
        <strain evidence="6">Vv1582</strain>
    </source>
</reference>